<evidence type="ECO:0000313" key="2">
    <source>
        <dbReference type="EMBL" id="KAG6440774.1"/>
    </source>
</evidence>
<dbReference type="EMBL" id="JH668282">
    <property type="protein sequence ID" value="KAG6440774.1"/>
    <property type="molecule type" value="Genomic_DNA"/>
</dbReference>
<dbReference type="PANTHER" id="PTHR23186">
    <property type="entry name" value="RETINOIC ACID-INDUCED PROTEIN 2"/>
    <property type="match status" value="1"/>
</dbReference>
<dbReference type="PANTHER" id="PTHR23186:SF4">
    <property type="entry name" value="GH22790P"/>
    <property type="match status" value="1"/>
</dbReference>
<feature type="compositionally biased region" description="Pro residues" evidence="1">
    <location>
        <begin position="323"/>
        <end position="337"/>
    </location>
</feature>
<dbReference type="Proteomes" id="UP000791440">
    <property type="component" value="Unassembled WGS sequence"/>
</dbReference>
<evidence type="ECO:0008006" key="4">
    <source>
        <dbReference type="Google" id="ProtNLM"/>
    </source>
</evidence>
<proteinExistence type="predicted"/>
<feature type="compositionally biased region" description="Polar residues" evidence="1">
    <location>
        <begin position="459"/>
        <end position="470"/>
    </location>
</feature>
<dbReference type="AlphaFoldDB" id="A0A921YL23"/>
<feature type="compositionally biased region" description="Acidic residues" evidence="1">
    <location>
        <begin position="486"/>
        <end position="496"/>
    </location>
</feature>
<reference evidence="2" key="2">
    <citation type="submission" date="2020-12" db="EMBL/GenBank/DDBJ databases">
        <authorList>
            <person name="Kanost M."/>
        </authorList>
    </citation>
    <scope>NUCLEOTIDE SEQUENCE</scope>
</reference>
<evidence type="ECO:0000256" key="1">
    <source>
        <dbReference type="SAM" id="MobiDB-lite"/>
    </source>
</evidence>
<organism evidence="2 3">
    <name type="scientific">Manduca sexta</name>
    <name type="common">Tobacco hawkmoth</name>
    <name type="synonym">Tobacco hornworm</name>
    <dbReference type="NCBI Taxonomy" id="7130"/>
    <lineage>
        <taxon>Eukaryota</taxon>
        <taxon>Metazoa</taxon>
        <taxon>Ecdysozoa</taxon>
        <taxon>Arthropoda</taxon>
        <taxon>Hexapoda</taxon>
        <taxon>Insecta</taxon>
        <taxon>Pterygota</taxon>
        <taxon>Neoptera</taxon>
        <taxon>Endopterygota</taxon>
        <taxon>Lepidoptera</taxon>
        <taxon>Glossata</taxon>
        <taxon>Ditrysia</taxon>
        <taxon>Bombycoidea</taxon>
        <taxon>Sphingidae</taxon>
        <taxon>Sphinginae</taxon>
        <taxon>Sphingini</taxon>
        <taxon>Manduca</taxon>
    </lineage>
</organism>
<evidence type="ECO:0000313" key="3">
    <source>
        <dbReference type="Proteomes" id="UP000791440"/>
    </source>
</evidence>
<dbReference type="InterPro" id="IPR026092">
    <property type="entry name" value="RAI2/SOBP"/>
</dbReference>
<feature type="region of interest" description="Disordered" evidence="1">
    <location>
        <begin position="197"/>
        <end position="230"/>
    </location>
</feature>
<sequence>MGIVLAARSFHTVCVYRYNDIEYKICITEILSPDFAETAMNELLGWYGYERLELRRWAASRARDASSPEQASEQKNKDECSWCNKSITSEGGALQQAGATFCSELCFSQSRRANFKRAKTCDWCRHVRHTVAYVDFQDGATQLQFCSDKCLNQYKMHIFCRETQAHLDLNPHLVSASSSSNLITPDLWLKNCKSRSVSPVSERSGSPHPENMTIKPNPEKTDTQKTQRKSPLPVITIAPTAKLMKQKRNEETVTVQKSPEAKKDVRTNKMNLRKRRTSKCSATVTSQVVRQRTTTPKAQDLRMCSPSEGSSPASTITNAIHSPPHPVNHPQPPPPYTNPMFGMPPPMFMENHHELRHPNMFPPRLNFMPRPGMPMHQERPRLPPPMNFPQPLGQAPPVTVLVPYPVVLPIPLPIPIPIPFTSFLQAHYASKVKTEPRPEDTEGPLDFTMNNDRKRNEESNVSNELNTDPVENNASSEANNEFNERIEDEDKNECEGNETGNPEQTLPKFKITRLGNKMAKIVAKTRETNDSARPLRKRRRLVEVVPDDEALIPKTRKIVQV</sequence>
<feature type="region of interest" description="Disordered" evidence="1">
    <location>
        <begin position="433"/>
        <end position="505"/>
    </location>
</feature>
<dbReference type="GO" id="GO:0005634">
    <property type="term" value="C:nucleus"/>
    <property type="evidence" value="ECO:0007669"/>
    <property type="project" value="TreeGrafter"/>
</dbReference>
<dbReference type="GO" id="GO:0048513">
    <property type="term" value="P:animal organ development"/>
    <property type="evidence" value="ECO:0007669"/>
    <property type="project" value="TreeGrafter"/>
</dbReference>
<name>A0A921YL23_MANSE</name>
<accession>A0A921YL23</accession>
<keyword evidence="3" id="KW-1185">Reference proteome</keyword>
<gene>
    <name evidence="2" type="ORF">O3G_MSEX001428</name>
</gene>
<reference evidence="2" key="1">
    <citation type="journal article" date="2016" name="Insect Biochem. Mol. Biol.">
        <title>Multifaceted biological insights from a draft genome sequence of the tobacco hornworm moth, Manduca sexta.</title>
        <authorList>
            <person name="Kanost M.R."/>
            <person name="Arrese E.L."/>
            <person name="Cao X."/>
            <person name="Chen Y.R."/>
            <person name="Chellapilla S."/>
            <person name="Goldsmith M.R."/>
            <person name="Grosse-Wilde E."/>
            <person name="Heckel D.G."/>
            <person name="Herndon N."/>
            <person name="Jiang H."/>
            <person name="Papanicolaou A."/>
            <person name="Qu J."/>
            <person name="Soulages J.L."/>
            <person name="Vogel H."/>
            <person name="Walters J."/>
            <person name="Waterhouse R.M."/>
            <person name="Ahn S.J."/>
            <person name="Almeida F.C."/>
            <person name="An C."/>
            <person name="Aqrawi P."/>
            <person name="Bretschneider A."/>
            <person name="Bryant W.B."/>
            <person name="Bucks S."/>
            <person name="Chao H."/>
            <person name="Chevignon G."/>
            <person name="Christen J.M."/>
            <person name="Clarke D.F."/>
            <person name="Dittmer N.T."/>
            <person name="Ferguson L.C.F."/>
            <person name="Garavelou S."/>
            <person name="Gordon K.H.J."/>
            <person name="Gunaratna R.T."/>
            <person name="Han Y."/>
            <person name="Hauser F."/>
            <person name="He Y."/>
            <person name="Heidel-Fischer H."/>
            <person name="Hirsh A."/>
            <person name="Hu Y."/>
            <person name="Jiang H."/>
            <person name="Kalra D."/>
            <person name="Klinner C."/>
            <person name="Konig C."/>
            <person name="Kovar C."/>
            <person name="Kroll A.R."/>
            <person name="Kuwar S.S."/>
            <person name="Lee S.L."/>
            <person name="Lehman R."/>
            <person name="Li K."/>
            <person name="Li Z."/>
            <person name="Liang H."/>
            <person name="Lovelace S."/>
            <person name="Lu Z."/>
            <person name="Mansfield J.H."/>
            <person name="McCulloch K.J."/>
            <person name="Mathew T."/>
            <person name="Morton B."/>
            <person name="Muzny D.M."/>
            <person name="Neunemann D."/>
            <person name="Ongeri F."/>
            <person name="Pauchet Y."/>
            <person name="Pu L.L."/>
            <person name="Pyrousis I."/>
            <person name="Rao X.J."/>
            <person name="Redding A."/>
            <person name="Roesel C."/>
            <person name="Sanchez-Gracia A."/>
            <person name="Schaack S."/>
            <person name="Shukla A."/>
            <person name="Tetreau G."/>
            <person name="Wang Y."/>
            <person name="Xiong G.H."/>
            <person name="Traut W."/>
            <person name="Walsh T.K."/>
            <person name="Worley K.C."/>
            <person name="Wu D."/>
            <person name="Wu W."/>
            <person name="Wu Y.Q."/>
            <person name="Zhang X."/>
            <person name="Zou Z."/>
            <person name="Zucker H."/>
            <person name="Briscoe A.D."/>
            <person name="Burmester T."/>
            <person name="Clem R.J."/>
            <person name="Feyereisen R."/>
            <person name="Grimmelikhuijzen C.J.P."/>
            <person name="Hamodrakas S.J."/>
            <person name="Hansson B.S."/>
            <person name="Huguet E."/>
            <person name="Jermiin L.S."/>
            <person name="Lan Q."/>
            <person name="Lehman H.K."/>
            <person name="Lorenzen M."/>
            <person name="Merzendorfer H."/>
            <person name="Michalopoulos I."/>
            <person name="Morton D.B."/>
            <person name="Muthukrishnan S."/>
            <person name="Oakeshott J.G."/>
            <person name="Palmer W."/>
            <person name="Park Y."/>
            <person name="Passarelli A.L."/>
            <person name="Rozas J."/>
            <person name="Schwartz L.M."/>
            <person name="Smith W."/>
            <person name="Southgate A."/>
            <person name="Vilcinskas A."/>
            <person name="Vogt R."/>
            <person name="Wang P."/>
            <person name="Werren J."/>
            <person name="Yu X.Q."/>
            <person name="Zhou J.J."/>
            <person name="Brown S.J."/>
            <person name="Scherer S.E."/>
            <person name="Richards S."/>
            <person name="Blissard G.W."/>
        </authorList>
    </citation>
    <scope>NUCLEOTIDE SEQUENCE</scope>
</reference>
<comment type="caution">
    <text evidence="2">The sequence shown here is derived from an EMBL/GenBank/DDBJ whole genome shotgun (WGS) entry which is preliminary data.</text>
</comment>
<dbReference type="Pfam" id="PF15279">
    <property type="entry name" value="SOBP"/>
    <property type="match status" value="1"/>
</dbReference>
<feature type="region of interest" description="Disordered" evidence="1">
    <location>
        <begin position="291"/>
        <end position="337"/>
    </location>
</feature>
<feature type="compositionally biased region" description="Polar residues" evidence="1">
    <location>
        <begin position="307"/>
        <end position="320"/>
    </location>
</feature>
<feature type="compositionally biased region" description="Low complexity" evidence="1">
    <location>
        <begin position="471"/>
        <end position="481"/>
    </location>
</feature>
<protein>
    <recommendedName>
        <fullName evidence="4">Sine oculis-binding protein homolog</fullName>
    </recommendedName>
</protein>